<dbReference type="InterPro" id="IPR016032">
    <property type="entry name" value="Sig_transdc_resp-reg_C-effctor"/>
</dbReference>
<feature type="domain" description="Response regulatory" evidence="7">
    <location>
        <begin position="21"/>
        <end position="141"/>
    </location>
</feature>
<dbReference type="PROSITE" id="PS50043">
    <property type="entry name" value="HTH_LUXR_2"/>
    <property type="match status" value="1"/>
</dbReference>
<gene>
    <name evidence="8" type="ORF">J2S36_000752</name>
</gene>
<dbReference type="CDD" id="cd17535">
    <property type="entry name" value="REC_NarL-like"/>
    <property type="match status" value="1"/>
</dbReference>
<evidence type="ECO:0000256" key="3">
    <source>
        <dbReference type="ARBA" id="ARBA00023125"/>
    </source>
</evidence>
<dbReference type="PRINTS" id="PR00038">
    <property type="entry name" value="HTHLUXR"/>
</dbReference>
<dbReference type="Pfam" id="PF00072">
    <property type="entry name" value="Response_reg"/>
    <property type="match status" value="1"/>
</dbReference>
<dbReference type="InterPro" id="IPR001789">
    <property type="entry name" value="Sig_transdc_resp-reg_receiver"/>
</dbReference>
<proteinExistence type="predicted"/>
<organism evidence="8 9">
    <name type="scientific">Arcanobacterium hippocoleae</name>
    <dbReference type="NCBI Taxonomy" id="149017"/>
    <lineage>
        <taxon>Bacteria</taxon>
        <taxon>Bacillati</taxon>
        <taxon>Actinomycetota</taxon>
        <taxon>Actinomycetes</taxon>
        <taxon>Actinomycetales</taxon>
        <taxon>Actinomycetaceae</taxon>
        <taxon>Arcanobacterium</taxon>
    </lineage>
</organism>
<evidence type="ECO:0000256" key="5">
    <source>
        <dbReference type="PROSITE-ProRule" id="PRU00169"/>
    </source>
</evidence>
<comment type="caution">
    <text evidence="8">The sequence shown here is derived from an EMBL/GenBank/DDBJ whole genome shotgun (WGS) entry which is preliminary data.</text>
</comment>
<feature type="modified residue" description="4-aspartylphosphate" evidence="5">
    <location>
        <position position="72"/>
    </location>
</feature>
<feature type="domain" description="HTH luxR-type" evidence="6">
    <location>
        <begin position="170"/>
        <end position="235"/>
    </location>
</feature>
<dbReference type="SMART" id="SM00421">
    <property type="entry name" value="HTH_LUXR"/>
    <property type="match status" value="1"/>
</dbReference>
<dbReference type="Pfam" id="PF00196">
    <property type="entry name" value="GerE"/>
    <property type="match status" value="1"/>
</dbReference>
<dbReference type="SUPFAM" id="SSF46894">
    <property type="entry name" value="C-terminal effector domain of the bipartite response regulators"/>
    <property type="match status" value="1"/>
</dbReference>
<dbReference type="SMART" id="SM00448">
    <property type="entry name" value="REC"/>
    <property type="match status" value="1"/>
</dbReference>
<evidence type="ECO:0000256" key="2">
    <source>
        <dbReference type="ARBA" id="ARBA00023015"/>
    </source>
</evidence>
<dbReference type="SUPFAM" id="SSF52172">
    <property type="entry name" value="CheY-like"/>
    <property type="match status" value="1"/>
</dbReference>
<dbReference type="Proteomes" id="UP001266099">
    <property type="component" value="Unassembled WGS sequence"/>
</dbReference>
<keyword evidence="3 8" id="KW-0238">DNA-binding</keyword>
<dbReference type="PANTHER" id="PTHR43214:SF24">
    <property type="entry name" value="TRANSCRIPTIONAL REGULATORY PROTEIN NARL-RELATED"/>
    <property type="match status" value="1"/>
</dbReference>
<keyword evidence="2" id="KW-0805">Transcription regulation</keyword>
<dbReference type="CDD" id="cd06170">
    <property type="entry name" value="LuxR_C_like"/>
    <property type="match status" value="1"/>
</dbReference>
<dbReference type="EMBL" id="JAVDUJ010000001">
    <property type="protein sequence ID" value="MDR6939209.1"/>
    <property type="molecule type" value="Genomic_DNA"/>
</dbReference>
<sequence length="245" mass="26286">MESIAQPKDQIPEMDHSSVIRVALVDDQALVRSGLAMVIDSQDDMQVVAEAGDGQQALNRLALIPTDVVLMDVRMPVMDGIETTEKIVASHFAHGVQPKIIVLTTFDLDEYVMSAIEAGASGFLLKDAPPDDLLTAIRTIHKGDAVIAPSSTKRLVAHIAASAAQKRLINPQLLDGLSERELQVLGLAARGKSNTEIAEELFLAEATIKTHVGRIFAKLGVRDRVQAVVVAFQAGLVKPGETDLD</sequence>
<dbReference type="InterPro" id="IPR058245">
    <property type="entry name" value="NreC/VraR/RcsB-like_REC"/>
</dbReference>
<name>A0ABU1T1F7_9ACTO</name>
<dbReference type="InterPro" id="IPR000792">
    <property type="entry name" value="Tscrpt_reg_LuxR_C"/>
</dbReference>
<protein>
    <submittedName>
        <fullName evidence="8">DNA-binding NarL/FixJ family response regulator</fullName>
    </submittedName>
</protein>
<dbReference type="Gene3D" id="3.40.50.2300">
    <property type="match status" value="1"/>
</dbReference>
<evidence type="ECO:0000259" key="7">
    <source>
        <dbReference type="PROSITE" id="PS50110"/>
    </source>
</evidence>
<evidence type="ECO:0000313" key="9">
    <source>
        <dbReference type="Proteomes" id="UP001266099"/>
    </source>
</evidence>
<reference evidence="8 9" key="1">
    <citation type="submission" date="2023-07" db="EMBL/GenBank/DDBJ databases">
        <title>Sequencing the genomes of 1000 actinobacteria strains.</title>
        <authorList>
            <person name="Klenk H.-P."/>
        </authorList>
    </citation>
    <scope>NUCLEOTIDE SEQUENCE [LARGE SCALE GENOMIC DNA]</scope>
    <source>
        <strain evidence="8 9">DSM 15539</strain>
    </source>
</reference>
<evidence type="ECO:0000256" key="4">
    <source>
        <dbReference type="ARBA" id="ARBA00023163"/>
    </source>
</evidence>
<dbReference type="InterPro" id="IPR011006">
    <property type="entry name" value="CheY-like_superfamily"/>
</dbReference>
<dbReference type="RefSeq" id="WP_309955715.1">
    <property type="nucleotide sequence ID" value="NZ_CP136414.1"/>
</dbReference>
<keyword evidence="9" id="KW-1185">Reference proteome</keyword>
<evidence type="ECO:0000259" key="6">
    <source>
        <dbReference type="PROSITE" id="PS50043"/>
    </source>
</evidence>
<evidence type="ECO:0000313" key="8">
    <source>
        <dbReference type="EMBL" id="MDR6939209.1"/>
    </source>
</evidence>
<dbReference type="PROSITE" id="PS50110">
    <property type="entry name" value="RESPONSE_REGULATORY"/>
    <property type="match status" value="1"/>
</dbReference>
<accession>A0ABU1T1F7</accession>
<keyword evidence="4" id="KW-0804">Transcription</keyword>
<evidence type="ECO:0000256" key="1">
    <source>
        <dbReference type="ARBA" id="ARBA00022553"/>
    </source>
</evidence>
<dbReference type="InterPro" id="IPR039420">
    <property type="entry name" value="WalR-like"/>
</dbReference>
<dbReference type="GO" id="GO:0003677">
    <property type="term" value="F:DNA binding"/>
    <property type="evidence" value="ECO:0007669"/>
    <property type="project" value="UniProtKB-KW"/>
</dbReference>
<keyword evidence="1 5" id="KW-0597">Phosphoprotein</keyword>
<dbReference type="PANTHER" id="PTHR43214">
    <property type="entry name" value="TWO-COMPONENT RESPONSE REGULATOR"/>
    <property type="match status" value="1"/>
</dbReference>
<dbReference type="PROSITE" id="PS00622">
    <property type="entry name" value="HTH_LUXR_1"/>
    <property type="match status" value="1"/>
</dbReference>